<dbReference type="RefSeq" id="WP_073570661.1">
    <property type="nucleotide sequence ID" value="NZ_FRXN01000001.1"/>
</dbReference>
<dbReference type="SUPFAM" id="SSF46689">
    <property type="entry name" value="Homeodomain-like"/>
    <property type="match status" value="2"/>
</dbReference>
<protein>
    <submittedName>
        <fullName evidence="4">AraC-type DNA-binding protein</fullName>
    </submittedName>
</protein>
<dbReference type="SMART" id="SM00342">
    <property type="entry name" value="HTH_ARAC"/>
    <property type="match status" value="1"/>
</dbReference>
<sequence>MSSEITRITFPMESPDLWFDQLAKEGVGEKIGEKFVLNSLFGLGELEYFIFQDGFWAQQMDFNLKKPLRLSILEQKSNHLFNINFYLSNSQVSHQVGEKIFEFNFDSVSVILISSSAASFLEFPANDQIKLFQVGFTKEWLMDNVFGERSPELKSYFSKEEPIYFSEGMDFKFKYLIEELDIKTSSRLQLFSGCLQLLNHFFEKLELRDLKASKPTNVHPDDFDRLKKLQGKLDMDPLEDISVEEMADLVTMSLSKFKRLFNQVFGVTPHKYLFKNKMEVARQMLSEKKYSISETGYLIGYSNLSQFSKAFKGEFGVLPSEI</sequence>
<evidence type="ECO:0000256" key="2">
    <source>
        <dbReference type="ARBA" id="ARBA00023163"/>
    </source>
</evidence>
<dbReference type="PROSITE" id="PS01124">
    <property type="entry name" value="HTH_ARAC_FAMILY_2"/>
    <property type="match status" value="1"/>
</dbReference>
<accession>A0A1M7Z799</accession>
<dbReference type="PANTHER" id="PTHR47893">
    <property type="entry name" value="REGULATORY PROTEIN PCHR"/>
    <property type="match status" value="1"/>
</dbReference>
<dbReference type="EMBL" id="FRXN01000001">
    <property type="protein sequence ID" value="SHO60817.1"/>
    <property type="molecule type" value="Genomic_DNA"/>
</dbReference>
<dbReference type="STRING" id="1073327.SAMN04488108_1048"/>
<dbReference type="InterPro" id="IPR009057">
    <property type="entry name" value="Homeodomain-like_sf"/>
</dbReference>
<keyword evidence="2" id="KW-0804">Transcription</keyword>
<dbReference type="InterPro" id="IPR018060">
    <property type="entry name" value="HTH_AraC"/>
</dbReference>
<dbReference type="InterPro" id="IPR053142">
    <property type="entry name" value="PchR_regulatory_protein"/>
</dbReference>
<feature type="domain" description="HTH araC/xylS-type" evidence="3">
    <location>
        <begin position="227"/>
        <end position="322"/>
    </location>
</feature>
<gene>
    <name evidence="4" type="ORF">SAMN04488108_1048</name>
</gene>
<keyword evidence="4" id="KW-0238">DNA-binding</keyword>
<organism evidence="4 5">
    <name type="scientific">Algoriphagus zhangzhouensis</name>
    <dbReference type="NCBI Taxonomy" id="1073327"/>
    <lineage>
        <taxon>Bacteria</taxon>
        <taxon>Pseudomonadati</taxon>
        <taxon>Bacteroidota</taxon>
        <taxon>Cytophagia</taxon>
        <taxon>Cytophagales</taxon>
        <taxon>Cyclobacteriaceae</taxon>
        <taxon>Algoriphagus</taxon>
    </lineage>
</organism>
<evidence type="ECO:0000259" key="3">
    <source>
        <dbReference type="PROSITE" id="PS01124"/>
    </source>
</evidence>
<dbReference type="PANTHER" id="PTHR47893:SF1">
    <property type="entry name" value="REGULATORY PROTEIN PCHR"/>
    <property type="match status" value="1"/>
</dbReference>
<dbReference type="Pfam" id="PF12833">
    <property type="entry name" value="HTH_18"/>
    <property type="match status" value="1"/>
</dbReference>
<keyword evidence="1" id="KW-0805">Transcription regulation</keyword>
<dbReference type="GO" id="GO:0043565">
    <property type="term" value="F:sequence-specific DNA binding"/>
    <property type="evidence" value="ECO:0007669"/>
    <property type="project" value="InterPro"/>
</dbReference>
<evidence type="ECO:0000313" key="5">
    <source>
        <dbReference type="Proteomes" id="UP000184609"/>
    </source>
</evidence>
<keyword evidence="5" id="KW-1185">Reference proteome</keyword>
<evidence type="ECO:0000256" key="1">
    <source>
        <dbReference type="ARBA" id="ARBA00023015"/>
    </source>
</evidence>
<dbReference type="AlphaFoldDB" id="A0A1M7Z799"/>
<proteinExistence type="predicted"/>
<dbReference type="OrthoDB" id="4480133at2"/>
<evidence type="ECO:0000313" key="4">
    <source>
        <dbReference type="EMBL" id="SHO60817.1"/>
    </source>
</evidence>
<reference evidence="5" key="1">
    <citation type="submission" date="2016-12" db="EMBL/GenBank/DDBJ databases">
        <authorList>
            <person name="Varghese N."/>
            <person name="Submissions S."/>
        </authorList>
    </citation>
    <scope>NUCLEOTIDE SEQUENCE [LARGE SCALE GENOMIC DNA]</scope>
    <source>
        <strain evidence="5">DSM 25035</strain>
    </source>
</reference>
<name>A0A1M7Z799_9BACT</name>
<dbReference type="Gene3D" id="1.10.10.60">
    <property type="entry name" value="Homeodomain-like"/>
    <property type="match status" value="2"/>
</dbReference>
<dbReference type="Proteomes" id="UP000184609">
    <property type="component" value="Unassembled WGS sequence"/>
</dbReference>
<dbReference type="GO" id="GO:0003700">
    <property type="term" value="F:DNA-binding transcription factor activity"/>
    <property type="evidence" value="ECO:0007669"/>
    <property type="project" value="InterPro"/>
</dbReference>